<dbReference type="InterPro" id="IPR025282">
    <property type="entry name" value="DUF4214"/>
</dbReference>
<dbReference type="PANTHER" id="PTHR24028">
    <property type="entry name" value="CADHERIN-87A"/>
    <property type="match status" value="1"/>
</dbReference>
<dbReference type="GO" id="GO:0005509">
    <property type="term" value="F:calcium ion binding"/>
    <property type="evidence" value="ECO:0007669"/>
    <property type="project" value="InterPro"/>
</dbReference>
<dbReference type="InterPro" id="IPR002126">
    <property type="entry name" value="Cadherin-like_dom"/>
</dbReference>
<feature type="domain" description="Cadherin" evidence="5">
    <location>
        <begin position="1045"/>
        <end position="1146"/>
    </location>
</feature>
<dbReference type="InterPro" id="IPR013431">
    <property type="entry name" value="Delta_60_rpt"/>
</dbReference>
<dbReference type="Pfam" id="PF05345">
    <property type="entry name" value="He_PIG"/>
    <property type="match status" value="1"/>
</dbReference>
<dbReference type="NCBIfam" id="TIGR02608">
    <property type="entry name" value="delta_60_rpt"/>
    <property type="match status" value="14"/>
</dbReference>
<keyword evidence="4" id="KW-0325">Glycoprotein</keyword>
<dbReference type="OrthoDB" id="6091599at2"/>
<comment type="subcellular location">
    <subcellularLocation>
        <location evidence="1">Membrane</location>
        <topology evidence="1">Single-pass membrane protein</topology>
    </subcellularLocation>
</comment>
<dbReference type="InterPro" id="IPR013783">
    <property type="entry name" value="Ig-like_fold"/>
</dbReference>
<dbReference type="Pfam" id="PF17164">
    <property type="entry name" value="DUF5122"/>
    <property type="match status" value="13"/>
</dbReference>
<dbReference type="InterPro" id="IPR015919">
    <property type="entry name" value="Cadherin-like_sf"/>
</dbReference>
<dbReference type="InterPro" id="IPR050174">
    <property type="entry name" value="Protocadherin/Cadherin-CA"/>
</dbReference>
<dbReference type="Pfam" id="PF19077">
    <property type="entry name" value="Big_13"/>
    <property type="match status" value="3"/>
</dbReference>
<dbReference type="Pfam" id="PF10633">
    <property type="entry name" value="NPCBM_assoc"/>
    <property type="match status" value="1"/>
</dbReference>
<keyword evidence="3" id="KW-0472">Membrane</keyword>
<dbReference type="CDD" id="cd11304">
    <property type="entry name" value="Cadherin_repeat"/>
    <property type="match status" value="2"/>
</dbReference>
<dbReference type="InterPro" id="IPR006644">
    <property type="entry name" value="Cadg"/>
</dbReference>
<evidence type="ECO:0000313" key="7">
    <source>
        <dbReference type="Proteomes" id="UP000318405"/>
    </source>
</evidence>
<dbReference type="Gene3D" id="2.80.10.50">
    <property type="match status" value="6"/>
</dbReference>
<dbReference type="SUPFAM" id="SSF49313">
    <property type="entry name" value="Cadherin-like"/>
    <property type="match status" value="3"/>
</dbReference>
<dbReference type="GO" id="GO:0005886">
    <property type="term" value="C:plasma membrane"/>
    <property type="evidence" value="ECO:0007669"/>
    <property type="project" value="TreeGrafter"/>
</dbReference>
<dbReference type="GO" id="GO:0007156">
    <property type="term" value="P:homophilic cell adhesion via plasma membrane adhesion molecules"/>
    <property type="evidence" value="ECO:0007669"/>
    <property type="project" value="InterPro"/>
</dbReference>
<dbReference type="EMBL" id="VLTJ01000022">
    <property type="protein sequence ID" value="TSH95010.1"/>
    <property type="molecule type" value="Genomic_DNA"/>
</dbReference>
<dbReference type="InterPro" id="IPR038255">
    <property type="entry name" value="PBS_linker_sf"/>
</dbReference>
<dbReference type="InterPro" id="IPR044016">
    <property type="entry name" value="Big_13"/>
</dbReference>
<protein>
    <submittedName>
        <fullName evidence="6">DUF4214 domain-containing protein</fullName>
    </submittedName>
</protein>
<organism evidence="6 7">
    <name type="scientific">Verticiella sediminum</name>
    <dbReference type="NCBI Taxonomy" id="1247510"/>
    <lineage>
        <taxon>Bacteria</taxon>
        <taxon>Pseudomonadati</taxon>
        <taxon>Pseudomonadota</taxon>
        <taxon>Betaproteobacteria</taxon>
        <taxon>Burkholderiales</taxon>
        <taxon>Alcaligenaceae</taxon>
        <taxon>Verticiella</taxon>
    </lineage>
</organism>
<dbReference type="Pfam" id="PF13946">
    <property type="entry name" value="DUF4214"/>
    <property type="match status" value="2"/>
</dbReference>
<name>A0A556AQ51_9BURK</name>
<comment type="caution">
    <text evidence="6">The sequence shown here is derived from an EMBL/GenBank/DDBJ whole genome shotgun (WGS) entry which is preliminary data.</text>
</comment>
<evidence type="ECO:0000256" key="1">
    <source>
        <dbReference type="ARBA" id="ARBA00004167"/>
    </source>
</evidence>
<dbReference type="SMART" id="SM00112">
    <property type="entry name" value="CA"/>
    <property type="match status" value="2"/>
</dbReference>
<evidence type="ECO:0000256" key="3">
    <source>
        <dbReference type="ARBA" id="ARBA00022989"/>
    </source>
</evidence>
<dbReference type="SUPFAM" id="SSF101898">
    <property type="entry name" value="NHL repeat"/>
    <property type="match status" value="2"/>
</dbReference>
<dbReference type="NCBIfam" id="NF041766">
    <property type="entry name" value="choice_anch_U"/>
    <property type="match status" value="1"/>
</dbReference>
<evidence type="ECO:0000256" key="2">
    <source>
        <dbReference type="ARBA" id="ARBA00022692"/>
    </source>
</evidence>
<dbReference type="Proteomes" id="UP000318405">
    <property type="component" value="Unassembled WGS sequence"/>
</dbReference>
<dbReference type="InterPro" id="IPR018905">
    <property type="entry name" value="A-galactase_NEW3"/>
</dbReference>
<proteinExistence type="predicted"/>
<dbReference type="PANTHER" id="PTHR24028:SF316">
    <property type="entry name" value="NEURAL-CADHERIN-LIKE"/>
    <property type="match status" value="1"/>
</dbReference>
<dbReference type="Gene3D" id="1.10.3130.20">
    <property type="entry name" value="Phycobilisome linker domain"/>
    <property type="match status" value="1"/>
</dbReference>
<dbReference type="NCBIfam" id="NF033510">
    <property type="entry name" value="Ca_tandemer"/>
    <property type="match status" value="5"/>
</dbReference>
<dbReference type="Gene3D" id="2.60.40.60">
    <property type="entry name" value="Cadherins"/>
    <property type="match status" value="2"/>
</dbReference>
<keyword evidence="2" id="KW-0812">Transmembrane</keyword>
<dbReference type="SMART" id="SM00736">
    <property type="entry name" value="CADG"/>
    <property type="match status" value="3"/>
</dbReference>
<reference evidence="6 7" key="1">
    <citation type="submission" date="2019-07" db="EMBL/GenBank/DDBJ databases">
        <title>Qingshengfaniella alkalisoli gen. nov., sp. nov., isolated from saline soil.</title>
        <authorList>
            <person name="Xu L."/>
            <person name="Huang X.-X."/>
            <person name="Sun J.-Q."/>
        </authorList>
    </citation>
    <scope>NUCLEOTIDE SEQUENCE [LARGE SCALE GENOMIC DNA]</scope>
    <source>
        <strain evidence="6 7">DSM 27279</strain>
    </source>
</reference>
<evidence type="ECO:0000313" key="6">
    <source>
        <dbReference type="EMBL" id="TSH95010.1"/>
    </source>
</evidence>
<evidence type="ECO:0000259" key="5">
    <source>
        <dbReference type="PROSITE" id="PS50268"/>
    </source>
</evidence>
<dbReference type="Gene3D" id="2.60.40.10">
    <property type="entry name" value="Immunoglobulins"/>
    <property type="match status" value="6"/>
</dbReference>
<evidence type="ECO:0000256" key="4">
    <source>
        <dbReference type="ARBA" id="ARBA00023180"/>
    </source>
</evidence>
<keyword evidence="7" id="KW-1185">Reference proteome</keyword>
<dbReference type="InterPro" id="IPR053784">
    <property type="entry name" value="Choice_anch_U_dom"/>
</dbReference>
<accession>A0A556AQ51</accession>
<sequence length="3446" mass="348260">MANLPPTITGFDANGISNVAFGQPAKPDPAVGIDSVHQGLGLDAVVPPTPPSLSADSAPAGFHPNTPVGFGIDLFQNVTASTNDDGQTFTGFEIKVYGAGVAESLWVGGTPIYLQAGSGPLGTGSYIITDTDGVFTLKVSDLALTAAEFTNLIDDITYVRAPLWIPGSTGQAQAVAVLLSTVTDSGPEGSNVLELDQVATLTRVDTYVTPTFAIVGTPQTQAYTFTPGTPTTVVFDIEVLTDVAMVGSDISFSIALPQGWVASGPVAPILGGILSTGATYTVSVDVTPPAGLTAGTFPLMLQAQQNGLPTTVYPLLGTALAKLEPALTQPPSVTGTGIGNAEFTEDGAAAELFIGVTASTEDSGQTFTGATLTVAQLADGDAEVLHVGGTAITLVDAASGSLAGGGSYTVSLAGTTATVILDGLALGDAAMAALLESITYRNISQAPTAGERQITLTEVEDSGGQTAAPGLSASVTVEAVNDVPTFASVTGGTAWIPVTNQSDVAMAVAVQSDGKVLVTGYSNNQFSIVRMNAEGTLDTTFGDNGKAVLGSVSSLAQAYALEITADGKILLAGSDYGSGDMMVVRLTSDGELDPSFGDGGKALAGTTAYSEYGYAMLVQPDGKIVVTGYTGYGYNSPITAVRFEADGTVDATFGTAGVASITQVSGLFGGTGVAMDSDGNLLVAGGRELYPSNDFVVVRFKPDGTQDTAWGTWSTASVDLAGGSDEAKSVLVLPDGKILLAGTASAADYSTTHAAVVRLHADGTLDTSFGEQGKVLVEIGLNGDIHNMIRQPDGKLVLVGHSNAGGPDLVLIRLDENGELDLGFGQNGIATLDNGNIEIGRDVVLLPDGKLVVVGYGSNTSFYNDYLVVRLNADGSLDTSFNPQPGPSSLDGVADYTLGADAVILDASVNVYDAELAAQGHYDGAMLMLTRSTGASDDDVFGAGGALVFDNGVATLGGVDIGTVMQIGGTLMLNFNTNATQERVDAALSSITYSYVGTQPPASVTIAWSFSDGNIDGGPQGAGGGAFTTGSTQVNFITPNAAPTDISLSNSAVAENTDTSADLLIGSLSATDANAGDTHTYSIQPGGDGETFVIVGNELRLVAGTRLDHEAKSSYQVTIRATDGDGAFYDKLMTIEVTNVNEAPTFVVPQGGVQSIEIPGLSSIALASAEQADGKLIVVGRAGAFSGEVVVARLNTDGSLDASFADAGIARVPVAPFGSEGSSVAIQANGDILVSGSASLSNQGFFTIRFDPDGNQDPGFGSGGTLWTQVGSGTYYNTATLLQSDGSFIVTGYGTVQQGIGVSVNQLVAARYNADGTPDTSFGTAGQFKLEQNVTMRDATLDANGNMLMTGYVNEGGAWKYVVFRVDADGHLDTGFGDDGRVVLGMSGSADGYSVLAQADGKIVVTGTHWESGGYAFDVVRLTPDGERDAAFGVDGIVTLDLAPGSDIAYSVVQQGDKLLVAGSAGQTLVVVRLLEDGTLDATFGEGGKVMVATDNPMSEARSILLQADGKIAVVGHQGQAGGMASDILIVRLNADGSLDQAFHTQEVNTLDGVAQYALGRDPAVLDSDVRIFDPELAAQGHYDGASVTLARHGGADASDLFGASGPMSFADGNVVIDDNSIGTYTQAAGSLTIVFNAAATQALVNQALSLITYANTGSAPPPSVAIAWLFNDGNADNAQGTGTALAAVGTTTVDITIPNEAPTDISLSNASVAENADTAEGLVIGTLSTTDEDTGDTHTYSLVDGHDSAAFVIVGDQLQFAAGTVLDYEAKSSYQVTVRTTDARGASYDKLLTIELADVNEAPVAGAAIDHQAADVGAPYSFTVPAGAFVDPDAGDTLTYSATLGDGSDLPAWLSFDAATRTFSGTPDAGDVELDGLWVLVIATDGQGLSAQSGFALTVATVPTVLSLVRDEGAAEHTNADTIEFRITFSEPVTGVDAADFVLTSSGTAIGTVTGITRMHYDHAQYVVTVTTVSGDGVLALGLKNADTGITAEASGRPMASGYSGGESYTIDNTAPDTPSGVGLPTGGFTNVDEVAVDLDGLEDGASWEYSVDGGQNWLPGTGSSFALDDGDYAAGDIQVRQVDAAGNAGAPVATTAAVTVDTVAPQAPDVTSAALTNQPLPVISGTAQAGSTITLVVGGATYIAVATDGTWQVDLNTVPPSEGTLALNNNGGNAISVTATDPAGNVSQAGTQTLVIDTTAPDAPAGVALPGGGFTNVNTVTVDPDALEAGASWEYSVDGGQNWTPGGGDGFLLQDGPYAVGDIQVRQIDAAGNPGTPLVNTEGVFIDTVAPAAPALVNPELTNSALPVIDGTAESGSTITLVIGGATYTTVAAGGGWSIDLATAVPSQGTLALNTNGSNAISVTARDPAGNVSQAGTQALVIDTTAPDAPTGVVLPAGGPTNVDTVGIDLDALEDGASWEYSLDGGQNWLPGSGDSFVLQDGDYAAGDIRVRQVDAAGNPGVPIATTAAVTVDTVEPDAPSVDSTALTNQTTPVISGTAEAGSTITLLVGGATYTTVATDGGWSVDLATAVPSQGTLALNVNGGNTVSVTSTDPAGNVSDANTQMLVIDTAAPDAPAGVVLPVGGPTNVNEITVELDALEDGASWEYSVDGGQNWLPGVGGSFVLEDGDYAAGDIQVRQVDAAGNPGAPVATTAAATIDTVEPDAPSVDSTALTNQALPVISGTAESGSTITVVIGGATYTTLAADGSWSIDLATAVPGQGTLALNTNGGNAVSVTSTDPAGNVSSVGTQTLVIDTTAPIAPSNVTLPLGGATHVNEVTVELDALEDGASWEYSVDGGQNWLPGVGGSFVLEDGEYAAGDIQVRQIDAAGNPGMPAQTAASVVIDTAAPVAPSITSLALSNAAAPTITGTAETGSTVAVVVGGATYVVVAADGTWRVDLATATPEDNGTLLLNANGGNTVSVTATDPAGNVSQAGTQTLVIDTTPPGAPGLAFGAAGDHWVVTVSGLEAGSSWQYKVDAGAWVNGQGNSFNIPLQAYESGLVQVRQIDAAGNVGTIGRNADALTPPATDLDGDGLDDDIENGVPGMAGGAQGDGNGDGIPDVEQSDVTSLVWSQSPDAQVRYVTLVNDAGLTQQGVSTATLETGSLPQDLALPLGALAFTVRNVPDSGIVNFSVYVDGDLPINGYFKQVDGQWYDIATAITEVGGKVRIDFSIEDGGMFDADGERNGVIVDPGAPGFFDGDPRDMDRDQVPDLLEAGLGLSVGVKDNDVFARDDLFVMQLYRDALGREAEADGVSYWQGQLAHGMGREALVQTVLGSAEAGTLDTLARLALGLDERAPADAELADWRAGAAQGQSQAELADAYVLAHYGDVDAAALVDALYADLLGRDADAQGRAYWIGQLDQGASAGEVAWQLVHSTEFDQARGAAADIASLYAGLLGRAADAAGLAYWSDAVADGMSMDAVIVQITASTEYHDRFLPTEDIG</sequence>
<keyword evidence="3" id="KW-1133">Transmembrane helix</keyword>
<gene>
    <name evidence="6" type="ORF">FOZ76_11070</name>
</gene>
<feature type="domain" description="Cadherin" evidence="5">
    <location>
        <begin position="1705"/>
        <end position="1806"/>
    </location>
</feature>
<dbReference type="PROSITE" id="PS50268">
    <property type="entry name" value="CADHERIN_2"/>
    <property type="match status" value="2"/>
</dbReference>
<dbReference type="SUPFAM" id="SSF75011">
    <property type="entry name" value="3-carboxy-cis,cis-mucoante lactonizing enzyme"/>
    <property type="match status" value="1"/>
</dbReference>
<dbReference type="RefSeq" id="WP_143948322.1">
    <property type="nucleotide sequence ID" value="NZ_BAABMB010000002.1"/>
</dbReference>